<reference evidence="2" key="1">
    <citation type="submission" date="2012-03" db="EMBL/GenBank/DDBJ databases">
        <title>Complete genome of Caldisphaera lagunensis DSM 15908.</title>
        <authorList>
            <person name="Lucas S."/>
            <person name="Copeland A."/>
            <person name="Lapidus A."/>
            <person name="Glavina del Rio T."/>
            <person name="Dalin E."/>
            <person name="Tice H."/>
            <person name="Bruce D."/>
            <person name="Goodwin L."/>
            <person name="Pitluck S."/>
            <person name="Peters L."/>
            <person name="Mikhailova N."/>
            <person name="Teshima H."/>
            <person name="Kyrpides N."/>
            <person name="Mavromatis K."/>
            <person name="Ivanova N."/>
            <person name="Brettin T."/>
            <person name="Detter J.C."/>
            <person name="Han C."/>
            <person name="Larimer F."/>
            <person name="Land M."/>
            <person name="Hauser L."/>
            <person name="Markowitz V."/>
            <person name="Cheng J.-F."/>
            <person name="Hugenholtz P."/>
            <person name="Woyke T."/>
            <person name="Wu D."/>
            <person name="Spring S."/>
            <person name="Schroeder M."/>
            <person name="Brambilla E."/>
            <person name="Klenk H.-P."/>
            <person name="Eisen J.A."/>
        </authorList>
    </citation>
    <scope>NUCLEOTIDE SEQUENCE [LARGE SCALE GENOMIC DNA]</scope>
    <source>
        <strain evidence="2">DSM 15908 / JCM 11604 / IC-154</strain>
    </source>
</reference>
<dbReference type="STRING" id="1056495.Calag_1166"/>
<dbReference type="eggNOG" id="arCOG02038">
    <property type="taxonomic scope" value="Archaea"/>
</dbReference>
<dbReference type="Gene3D" id="1.10.10.10">
    <property type="entry name" value="Winged helix-like DNA-binding domain superfamily/Winged helix DNA-binding domain"/>
    <property type="match status" value="1"/>
</dbReference>
<accession>L0ACL4</accession>
<dbReference type="InterPro" id="IPR036388">
    <property type="entry name" value="WH-like_DNA-bd_sf"/>
</dbReference>
<gene>
    <name evidence="1" type="ordered locus">Calag_1166</name>
</gene>
<sequence length="114" mass="12824">MENNEVKPIKALIQCVSVPDYDLAAQILDYLLDKKELSVRDLTKVLSVSYPLVLRVVNDLAGLGIVETSKLKVEGRGRPRKLVKINVAKLLEMLDGCRKNLDEAEKVLKQKPRI</sequence>
<keyword evidence="2" id="KW-1185">Reference proteome</keyword>
<dbReference type="RefSeq" id="WP_015232784.1">
    <property type="nucleotide sequence ID" value="NC_019791.1"/>
</dbReference>
<dbReference type="AlphaFoldDB" id="L0ACL4"/>
<dbReference type="Proteomes" id="UP000010469">
    <property type="component" value="Chromosome"/>
</dbReference>
<dbReference type="EMBL" id="CP003378">
    <property type="protein sequence ID" value="AFZ70887.1"/>
    <property type="molecule type" value="Genomic_DNA"/>
</dbReference>
<dbReference type="SUPFAM" id="SSF46785">
    <property type="entry name" value="Winged helix' DNA-binding domain"/>
    <property type="match status" value="1"/>
</dbReference>
<protein>
    <submittedName>
        <fullName evidence="1">Putative transcriptional regulator</fullName>
    </submittedName>
</protein>
<dbReference type="GeneID" id="14212426"/>
<organism evidence="1 2">
    <name type="scientific">Caldisphaera lagunensis (strain DSM 15908 / JCM 11604 / ANMR 0165 / IC-154)</name>
    <dbReference type="NCBI Taxonomy" id="1056495"/>
    <lineage>
        <taxon>Archaea</taxon>
        <taxon>Thermoproteota</taxon>
        <taxon>Thermoprotei</taxon>
        <taxon>Acidilobales</taxon>
        <taxon>Caldisphaeraceae</taxon>
        <taxon>Caldisphaera</taxon>
    </lineage>
</organism>
<dbReference type="InterPro" id="IPR036390">
    <property type="entry name" value="WH_DNA-bd_sf"/>
</dbReference>
<evidence type="ECO:0000313" key="1">
    <source>
        <dbReference type="EMBL" id="AFZ70887.1"/>
    </source>
</evidence>
<name>L0ACL4_CALLD</name>
<dbReference type="KEGG" id="clg:Calag_1166"/>
<dbReference type="HOGENOM" id="CLU_2190890_0_0_2"/>
<dbReference type="InParanoid" id="L0ACL4"/>
<proteinExistence type="predicted"/>
<evidence type="ECO:0000313" key="2">
    <source>
        <dbReference type="Proteomes" id="UP000010469"/>
    </source>
</evidence>